<dbReference type="EMBL" id="CM003099">
    <property type="protein sequence ID" value="KUI66552.1"/>
    <property type="molecule type" value="Genomic_DNA"/>
</dbReference>
<sequence>MAPFPLIVAHHTGDDIYNLWKKDLPSSAADTHQHESTSEASETNRNLAILFASILVFVIFTALCRAIYYRKRCSAVDSDDETGSDTIINQLDFEGHGYETDSSAGRYTSDETSVEGGARSRGGDLTYPRSAALRNRDRNGWKSPPPPYTPPPPYNSLDSSPYSGVERRTEDAENSSPV</sequence>
<keyword evidence="2" id="KW-1133">Transmembrane helix</keyword>
<keyword evidence="2" id="KW-0472">Membrane</keyword>
<evidence type="ECO:0000313" key="3">
    <source>
        <dbReference type="EMBL" id="KUI66552.1"/>
    </source>
</evidence>
<keyword evidence="2" id="KW-0812">Transmembrane</keyword>
<evidence type="ECO:0000256" key="1">
    <source>
        <dbReference type="SAM" id="MobiDB-lite"/>
    </source>
</evidence>
<reference evidence="3" key="1">
    <citation type="submission" date="2014-12" db="EMBL/GenBank/DDBJ databases">
        <title>Genome Sequence of Valsa Canker Pathogens Uncovers a Specific Adaption of Colonization on Woody Bark.</title>
        <authorList>
            <person name="Yin Z."/>
            <person name="Liu H."/>
            <person name="Gao X."/>
            <person name="Li Z."/>
            <person name="Song N."/>
            <person name="Ke X."/>
            <person name="Dai Q."/>
            <person name="Wu Y."/>
            <person name="Sun Y."/>
            <person name="Xu J.-R."/>
            <person name="Kang Z.K."/>
            <person name="Wang L."/>
            <person name="Huang L."/>
        </authorList>
    </citation>
    <scope>NUCLEOTIDE SEQUENCE [LARGE SCALE GENOMIC DNA]</scope>
    <source>
        <strain evidence="3">03-8</strain>
    </source>
</reference>
<evidence type="ECO:0000256" key="2">
    <source>
        <dbReference type="SAM" id="Phobius"/>
    </source>
</evidence>
<organism evidence="3 4">
    <name type="scientific">Cytospora mali</name>
    <name type="common">Apple Valsa canker fungus</name>
    <name type="synonym">Valsa mali</name>
    <dbReference type="NCBI Taxonomy" id="578113"/>
    <lineage>
        <taxon>Eukaryota</taxon>
        <taxon>Fungi</taxon>
        <taxon>Dikarya</taxon>
        <taxon>Ascomycota</taxon>
        <taxon>Pezizomycotina</taxon>
        <taxon>Sordariomycetes</taxon>
        <taxon>Sordariomycetidae</taxon>
        <taxon>Diaporthales</taxon>
        <taxon>Cytosporaceae</taxon>
        <taxon>Cytospora</taxon>
    </lineage>
</organism>
<keyword evidence="4" id="KW-1185">Reference proteome</keyword>
<accession>A0A194VRC8</accession>
<evidence type="ECO:0000313" key="4">
    <source>
        <dbReference type="Proteomes" id="UP000078559"/>
    </source>
</evidence>
<name>A0A194VRC8_CYTMA</name>
<protein>
    <submittedName>
        <fullName evidence="3">Uncharacterized protein</fullName>
    </submittedName>
</protein>
<feature type="compositionally biased region" description="Pro residues" evidence="1">
    <location>
        <begin position="143"/>
        <end position="154"/>
    </location>
</feature>
<feature type="transmembrane region" description="Helical" evidence="2">
    <location>
        <begin position="47"/>
        <end position="68"/>
    </location>
</feature>
<proteinExistence type="predicted"/>
<feature type="region of interest" description="Disordered" evidence="1">
    <location>
        <begin position="77"/>
        <end position="178"/>
    </location>
</feature>
<dbReference type="AlphaFoldDB" id="A0A194VRC8"/>
<gene>
    <name evidence="3" type="ORF">VM1G_11446</name>
</gene>
<dbReference type="Proteomes" id="UP000078559">
    <property type="component" value="Chromosome 2"/>
</dbReference>